<accession>A0ABY2K2Q5</accession>
<dbReference type="Pfam" id="PF03883">
    <property type="entry name" value="H2O2_YaaD"/>
    <property type="match status" value="1"/>
</dbReference>
<keyword evidence="2" id="KW-1185">Reference proteome</keyword>
<name>A0ABY2K2Q5_9MICC</name>
<evidence type="ECO:0000313" key="1">
    <source>
        <dbReference type="EMBL" id="TFI01617.1"/>
    </source>
</evidence>
<comment type="caution">
    <text evidence="1">The sequence shown here is derived from an EMBL/GenBank/DDBJ whole genome shotgun (WGS) entry which is preliminary data.</text>
</comment>
<dbReference type="EMBL" id="SPKT01000001">
    <property type="protein sequence ID" value="TFI01617.1"/>
    <property type="molecule type" value="Genomic_DNA"/>
</dbReference>
<dbReference type="PANTHER" id="PTHR30283:SF4">
    <property type="entry name" value="PEROXIDE STRESS RESISTANCE PROTEIN YAAA"/>
    <property type="match status" value="1"/>
</dbReference>
<organism evidence="1 2">
    <name type="scientific">Micrococcus lylae</name>
    <dbReference type="NCBI Taxonomy" id="1273"/>
    <lineage>
        <taxon>Bacteria</taxon>
        <taxon>Bacillati</taxon>
        <taxon>Actinomycetota</taxon>
        <taxon>Actinomycetes</taxon>
        <taxon>Micrococcales</taxon>
        <taxon>Micrococcaceae</taxon>
        <taxon>Micrococcus</taxon>
    </lineage>
</organism>
<reference evidence="1 2" key="1">
    <citation type="submission" date="2019-03" db="EMBL/GenBank/DDBJ databases">
        <title>Reclassification of Micrococcus aloeverae and Micrococcus yunnanensis as later heterotypic synonyms of Micrococcus luteus.</title>
        <authorList>
            <person name="Huang C.-H."/>
        </authorList>
    </citation>
    <scope>NUCLEOTIDE SEQUENCE [LARGE SCALE GENOMIC DNA]</scope>
    <source>
        <strain evidence="1 2">BCRC 12151</strain>
    </source>
</reference>
<dbReference type="PANTHER" id="PTHR30283">
    <property type="entry name" value="PEROXIDE STRESS RESPONSE PROTEIN YAAA"/>
    <property type="match status" value="1"/>
</dbReference>
<evidence type="ECO:0000313" key="2">
    <source>
        <dbReference type="Proteomes" id="UP000297477"/>
    </source>
</evidence>
<proteinExistence type="predicted"/>
<sequence length="268" mass="28370">MLILLPPSEGKTAPASGRPLDLSGLVLADDPEVTAARTELLDRLARVSGREDALEVLGVGASLAAEVEANRTITQNPAAAAHRVYTGVLFDALDYASLPTAARTRARRRALVFSALLGVTALGDAIPAYRLSVGARLPDMPGLGTWWKKRLTPALDAFAEEDAGPVVDCRSGGYASQWKAPSGRTVTVDVFQMKAGRRTVVSHFAKHTRGLVARELLAAPASQVRTLEEAAAVVERAGSPEGPHDWSVELVEPTVTKAGSLQVVLPER</sequence>
<dbReference type="InterPro" id="IPR005583">
    <property type="entry name" value="YaaA"/>
</dbReference>
<dbReference type="Proteomes" id="UP000297477">
    <property type="component" value="Unassembled WGS sequence"/>
</dbReference>
<protein>
    <submittedName>
        <fullName evidence="1">Peroxide stress protein YaaA</fullName>
    </submittedName>
</protein>
<dbReference type="RefSeq" id="WP_067192271.1">
    <property type="nucleotide sequence ID" value="NZ_SPKT01000001.1"/>
</dbReference>
<gene>
    <name evidence="1" type="ORF">E4A49_00955</name>
</gene>